<evidence type="ECO:0000256" key="3">
    <source>
        <dbReference type="ARBA" id="ARBA00022729"/>
    </source>
</evidence>
<dbReference type="InterPro" id="IPR004682">
    <property type="entry name" value="TRAP_DctP"/>
</dbReference>
<keyword evidence="3" id="KW-0732">Signal</keyword>
<dbReference type="InterPro" id="IPR018389">
    <property type="entry name" value="DctP_fam"/>
</dbReference>
<reference evidence="5" key="1">
    <citation type="submission" date="2016-10" db="EMBL/GenBank/DDBJ databases">
        <authorList>
            <person name="Varghese N."/>
            <person name="Submissions S."/>
        </authorList>
    </citation>
    <scope>NUCLEOTIDE SEQUENCE [LARGE SCALE GENOMIC DNA]</scope>
    <source>
        <strain evidence="5">CGMCC 1.3566</strain>
    </source>
</reference>
<dbReference type="GO" id="GO:0055085">
    <property type="term" value="P:transmembrane transport"/>
    <property type="evidence" value="ECO:0007669"/>
    <property type="project" value="InterPro"/>
</dbReference>
<evidence type="ECO:0000313" key="4">
    <source>
        <dbReference type="EMBL" id="SES67668.1"/>
    </source>
</evidence>
<dbReference type="STRING" id="237682.SAMN05421676_101147"/>
<evidence type="ECO:0000256" key="1">
    <source>
        <dbReference type="ARBA" id="ARBA00009023"/>
    </source>
</evidence>
<dbReference type="NCBIfam" id="NF037995">
    <property type="entry name" value="TRAP_S1"/>
    <property type="match status" value="1"/>
</dbReference>
<sequence>MKAWSSTLLFLLAGLGTIIFFSLDLRELASSYEYDDEQQTLNSKIVIRFSHVAAENSPKGRAARRFADLVHERTNGKVSVEVYPNSILYHDQNQWQALKEGKVEMIAPTTSKVAQHIPSFQVLDLPYAFPNHEAVDEAYKGEIGQALLEDLEKEHVKGLTFWHNGYKQITNNKLPLGTPEDFYRLHFRTMPSPVLESQFQAVHASTSTLPFNKTYENLEVEFINGQENTISNIYTKKFYEVQDYLTLSNHGYLGYVVIVNEDFWDGLSPEILDAINQALSETTEWVRRHSIEINDQHMRNLRRLNQMTIQTLSPIQRAEWKQAFKPVYKETEERIGEELMDKIYKLQDKYQNH</sequence>
<dbReference type="AlphaFoldDB" id="A0A1H9YF77"/>
<dbReference type="OrthoDB" id="9776801at2"/>
<dbReference type="EMBL" id="FOHJ01000001">
    <property type="protein sequence ID" value="SES67668.1"/>
    <property type="molecule type" value="Genomic_DNA"/>
</dbReference>
<organism evidence="4 5">
    <name type="scientific">Salinibacillus kushneri</name>
    <dbReference type="NCBI Taxonomy" id="237682"/>
    <lineage>
        <taxon>Bacteria</taxon>
        <taxon>Bacillati</taxon>
        <taxon>Bacillota</taxon>
        <taxon>Bacilli</taxon>
        <taxon>Bacillales</taxon>
        <taxon>Bacillaceae</taxon>
        <taxon>Salinibacillus</taxon>
    </lineage>
</organism>
<protein>
    <submittedName>
        <fullName evidence="4">C4-dicarboxylate-binding protein DctP</fullName>
    </submittedName>
</protein>
<dbReference type="Proteomes" id="UP000199095">
    <property type="component" value="Unassembled WGS sequence"/>
</dbReference>
<name>A0A1H9YF77_9BACI</name>
<dbReference type="PANTHER" id="PTHR33376">
    <property type="match status" value="1"/>
</dbReference>
<dbReference type="PANTHER" id="PTHR33376:SF7">
    <property type="entry name" value="C4-DICARBOXYLATE-BINDING PROTEIN DCTB"/>
    <property type="match status" value="1"/>
</dbReference>
<comment type="similarity">
    <text evidence="1">Belongs to the bacterial solute-binding protein 7 family.</text>
</comment>
<dbReference type="PIRSF" id="PIRSF006470">
    <property type="entry name" value="DctB"/>
    <property type="match status" value="1"/>
</dbReference>
<dbReference type="RefSeq" id="WP_093130963.1">
    <property type="nucleotide sequence ID" value="NZ_FOHJ01000001.1"/>
</dbReference>
<dbReference type="Pfam" id="PF03480">
    <property type="entry name" value="DctP"/>
    <property type="match status" value="1"/>
</dbReference>
<dbReference type="Gene3D" id="3.40.190.170">
    <property type="entry name" value="Bacterial extracellular solute-binding protein, family 7"/>
    <property type="match status" value="1"/>
</dbReference>
<evidence type="ECO:0000313" key="5">
    <source>
        <dbReference type="Proteomes" id="UP000199095"/>
    </source>
</evidence>
<keyword evidence="2" id="KW-0813">Transport</keyword>
<keyword evidence="5" id="KW-1185">Reference proteome</keyword>
<evidence type="ECO:0000256" key="2">
    <source>
        <dbReference type="ARBA" id="ARBA00022448"/>
    </source>
</evidence>
<dbReference type="GO" id="GO:0030288">
    <property type="term" value="C:outer membrane-bounded periplasmic space"/>
    <property type="evidence" value="ECO:0007669"/>
    <property type="project" value="InterPro"/>
</dbReference>
<proteinExistence type="inferred from homology"/>
<accession>A0A1H9YF77</accession>
<gene>
    <name evidence="4" type="ORF">SAMN05421676_101147</name>
</gene>
<dbReference type="InterPro" id="IPR038404">
    <property type="entry name" value="TRAP_DctP_sf"/>
</dbReference>
<dbReference type="NCBIfam" id="TIGR00787">
    <property type="entry name" value="dctP"/>
    <property type="match status" value="1"/>
</dbReference>